<dbReference type="InterPro" id="IPR001444">
    <property type="entry name" value="Flag_bb_rod_N"/>
</dbReference>
<comment type="function">
    <text evidence="5">A flexible structure which links the flagellar filament to the drive apparatus in the basal body.</text>
</comment>
<evidence type="ECO:0000256" key="4">
    <source>
        <dbReference type="ARBA" id="ARBA00023143"/>
    </source>
</evidence>
<dbReference type="GO" id="GO:0009424">
    <property type="term" value="C:bacterial-type flagellum hook"/>
    <property type="evidence" value="ECO:0007669"/>
    <property type="project" value="TreeGrafter"/>
</dbReference>
<dbReference type="GO" id="GO:0071978">
    <property type="term" value="P:bacterial-type flagellum-dependent swarming motility"/>
    <property type="evidence" value="ECO:0007669"/>
    <property type="project" value="TreeGrafter"/>
</dbReference>
<comment type="similarity">
    <text evidence="2 5">Belongs to the flagella basal body rod proteins family.</text>
</comment>
<evidence type="ECO:0000256" key="1">
    <source>
        <dbReference type="ARBA" id="ARBA00004117"/>
    </source>
</evidence>
<gene>
    <name evidence="10" type="primary">flgE</name>
    <name evidence="10" type="ORF">TST_0637</name>
</gene>
<reference evidence="11" key="1">
    <citation type="journal article" date="2018" name="Science">
        <title>A primordial and reversible TCA cycle in a facultatively chemolithoautotrophic thermophile.</title>
        <authorList>
            <person name="Nunoura T."/>
            <person name="Chikaraishi Y."/>
            <person name="Izaki R."/>
            <person name="Suwa T."/>
            <person name="Sato T."/>
            <person name="Harada T."/>
            <person name="Mori K."/>
            <person name="Kato Y."/>
            <person name="Miyazaki M."/>
            <person name="Shimamura S."/>
            <person name="Yanagawa K."/>
            <person name="Shuto A."/>
            <person name="Ohkouchi N."/>
            <person name="Fujita N."/>
            <person name="Takaki Y."/>
            <person name="Atomi H."/>
            <person name="Takai K."/>
        </authorList>
    </citation>
    <scope>NUCLEOTIDE SEQUENCE [LARGE SCALE GENOMIC DNA]</scope>
    <source>
        <strain evidence="11">DSM 17441 / JCM 13301 / NBRC 103674 / ABI70S6</strain>
    </source>
</reference>
<evidence type="ECO:0000259" key="6">
    <source>
        <dbReference type="Pfam" id="PF00460"/>
    </source>
</evidence>
<evidence type="ECO:0000259" key="8">
    <source>
        <dbReference type="Pfam" id="PF07559"/>
    </source>
</evidence>
<dbReference type="PATRIC" id="fig|1298851.3.peg.663"/>
<dbReference type="InterPro" id="IPR037058">
    <property type="entry name" value="Falgellar_hook_FlgE_sf"/>
</dbReference>
<evidence type="ECO:0000256" key="3">
    <source>
        <dbReference type="ARBA" id="ARBA00019015"/>
    </source>
</evidence>
<dbReference type="Proteomes" id="UP000063234">
    <property type="component" value="Chromosome"/>
</dbReference>
<comment type="subcellular location">
    <subcellularLocation>
        <location evidence="1 5">Bacterial flagellum basal body</location>
    </subcellularLocation>
</comment>
<feature type="domain" description="Flagellar hook protein FlgE D2" evidence="8">
    <location>
        <begin position="389"/>
        <end position="591"/>
    </location>
</feature>
<keyword evidence="10" id="KW-0282">Flagellum</keyword>
<feature type="domain" description="Flagellar basal body rod protein N-terminal" evidence="6">
    <location>
        <begin position="8"/>
        <end position="35"/>
    </location>
</feature>
<dbReference type="InterPro" id="IPR019776">
    <property type="entry name" value="Flagellar_basal_body_rod_CS"/>
</dbReference>
<sequence length="711" mass="76403">MIRSMFSAINGLDSHATAMDVIGNNLANVNTVGYKKMRAYFQDIFYQNLAAATAPTTNRPGKNPVQVGFGSRVASIDTIFGQGSFETTGKSTDVAIEGKGFFVIKYGNESYFTRAGNFSFDATGALVDPNGYRVQGYQYDETTGEWLPTLTDIYVNPNDQLPPKQTDIMKLKANLSSSATGATYEVWSWGPFKNSASQTVVASAAGSTKIINSCMSEGISTGDYIEILGNLHDGQSVSGRFYLVASSADVTLSGATTADEVPITGSLTLNSGSTTVKSGYVIVVDASSSSTVKTGQIFGPGDTIQVSSGGTVQVAAVGTYDHLRMYLQYLYGDNYEVRWDNGKLVITDKTCGPSLMSLRARFVDADVTGSSMDLPDARVMLEGKYADTHLVTTTIYDRTGQAHELKIHFVKVQGEDADDDGNFFTPDGNDDPTVRKNTWVFYTELDGQVLEVDGAAGRVDFDPQGNPRITYYYAHFNYTASSGGTYDIGAFGSLLGANAQICPDERCPNNLKFDIDGDGKIVFTTSSGSTVTATITALNDTGAELGIHLESYNSDLFASPLKINVLDEFGNPLLTALGGDSRTYYVDQNGYAAGDLASLEIDDNGIVQAYYTNGKVVPKYRIALAGFNNEQGLERIGNSLFRVTPASGQPFYGAPGEAGLGRVRSGALELSNVDIAEEFTKMILIQRGFQANARVITTSDEMLQDIIALKR</sequence>
<accession>A0A0S3QSX8</accession>
<keyword evidence="11" id="KW-1185">Reference proteome</keyword>
<dbReference type="InterPro" id="IPR053967">
    <property type="entry name" value="LlgE_F_G-like_D1"/>
</dbReference>
<evidence type="ECO:0000259" key="7">
    <source>
        <dbReference type="Pfam" id="PF06429"/>
    </source>
</evidence>
<keyword evidence="10" id="KW-0966">Cell projection</keyword>
<dbReference type="OrthoDB" id="9804559at2"/>
<dbReference type="PANTHER" id="PTHR30435">
    <property type="entry name" value="FLAGELLAR PROTEIN"/>
    <property type="match status" value="1"/>
</dbReference>
<dbReference type="Pfam" id="PF07559">
    <property type="entry name" value="FlgE_D2"/>
    <property type="match status" value="1"/>
</dbReference>
<dbReference type="Gene3D" id="2.60.98.20">
    <property type="entry name" value="Flagellar hook protein FlgE"/>
    <property type="match status" value="1"/>
</dbReference>
<proteinExistence type="inferred from homology"/>
<dbReference type="GO" id="GO:0005829">
    <property type="term" value="C:cytosol"/>
    <property type="evidence" value="ECO:0007669"/>
    <property type="project" value="TreeGrafter"/>
</dbReference>
<dbReference type="EMBL" id="AP013035">
    <property type="protein sequence ID" value="BAT71443.1"/>
    <property type="molecule type" value="Genomic_DNA"/>
</dbReference>
<dbReference type="InterPro" id="IPR011491">
    <property type="entry name" value="FlgE_D2"/>
</dbReference>
<dbReference type="AlphaFoldDB" id="A0A0S3QSX8"/>
<dbReference type="Pfam" id="PF06429">
    <property type="entry name" value="Flg_bbr_C"/>
    <property type="match status" value="1"/>
</dbReference>
<keyword evidence="4 5" id="KW-0975">Bacterial flagellum</keyword>
<dbReference type="PANTHER" id="PTHR30435:SF1">
    <property type="entry name" value="FLAGELLAR HOOK PROTEIN FLGE"/>
    <property type="match status" value="1"/>
</dbReference>
<feature type="domain" description="Flagellar hook protein FlgE/F/G-like D1" evidence="9">
    <location>
        <begin position="95"/>
        <end position="152"/>
    </location>
</feature>
<dbReference type="Pfam" id="PF00460">
    <property type="entry name" value="Flg_bb_rod"/>
    <property type="match status" value="1"/>
</dbReference>
<keyword evidence="10" id="KW-0969">Cilium</keyword>
<evidence type="ECO:0000313" key="10">
    <source>
        <dbReference type="EMBL" id="BAT71443.1"/>
    </source>
</evidence>
<organism evidence="10 11">
    <name type="scientific">Thermosulfidibacter takaii (strain DSM 17441 / JCM 13301 / NBRC 103674 / ABI70S6)</name>
    <dbReference type="NCBI Taxonomy" id="1298851"/>
    <lineage>
        <taxon>Bacteria</taxon>
        <taxon>Pseudomonadati</taxon>
        <taxon>Thermosulfidibacterota</taxon>
        <taxon>Thermosulfidibacteria</taxon>
        <taxon>Thermosulfidibacterales</taxon>
        <taxon>Thermosulfidibacteraceae</taxon>
    </lineage>
</organism>
<feature type="domain" description="Flagellar basal-body/hook protein C-terminal" evidence="7">
    <location>
        <begin position="664"/>
        <end position="709"/>
    </location>
</feature>
<name>A0A0S3QSX8_THET7</name>
<evidence type="ECO:0000259" key="9">
    <source>
        <dbReference type="Pfam" id="PF22692"/>
    </source>
</evidence>
<dbReference type="KEGG" id="ttk:TST_0637"/>
<evidence type="ECO:0000313" key="11">
    <source>
        <dbReference type="Proteomes" id="UP000063234"/>
    </source>
</evidence>
<dbReference type="NCBIfam" id="TIGR03506">
    <property type="entry name" value="FlgEFG_subfam"/>
    <property type="match status" value="2"/>
</dbReference>
<dbReference type="InterPro" id="IPR037925">
    <property type="entry name" value="FlgE/F/G-like"/>
</dbReference>
<evidence type="ECO:0000256" key="2">
    <source>
        <dbReference type="ARBA" id="ARBA00009677"/>
    </source>
</evidence>
<dbReference type="Pfam" id="PF22692">
    <property type="entry name" value="LlgE_F_G_D1"/>
    <property type="match status" value="1"/>
</dbReference>
<dbReference type="PROSITE" id="PS00588">
    <property type="entry name" value="FLAGELLA_BB_ROD"/>
    <property type="match status" value="1"/>
</dbReference>
<dbReference type="SUPFAM" id="SSF117143">
    <property type="entry name" value="Flagellar hook protein flgE"/>
    <property type="match status" value="1"/>
</dbReference>
<dbReference type="InterPro" id="IPR010930">
    <property type="entry name" value="Flg_bb/hook_C_dom"/>
</dbReference>
<protein>
    <recommendedName>
        <fullName evidence="3 5">Flagellar hook protein FlgE</fullName>
    </recommendedName>
</protein>
<dbReference type="STRING" id="1298851.TST_0637"/>
<dbReference type="InterPro" id="IPR020013">
    <property type="entry name" value="Flagellar_FlgE/F/G"/>
</dbReference>
<dbReference type="RefSeq" id="WP_068549430.1">
    <property type="nucleotide sequence ID" value="NZ_AP013035.1"/>
</dbReference>
<evidence type="ECO:0000256" key="5">
    <source>
        <dbReference type="RuleBase" id="RU362116"/>
    </source>
</evidence>
<dbReference type="GO" id="GO:0009425">
    <property type="term" value="C:bacterial-type flagellum basal body"/>
    <property type="evidence" value="ECO:0007669"/>
    <property type="project" value="UniProtKB-SubCell"/>
</dbReference>